<keyword evidence="3" id="KW-1185">Reference proteome</keyword>
<reference evidence="2 3" key="1">
    <citation type="journal article" date="2017" name="Nature">
        <title>The Apostasia genome and the evolution of orchids.</title>
        <authorList>
            <person name="Zhang G.Q."/>
            <person name="Liu K.W."/>
            <person name="Li Z."/>
            <person name="Lohaus R."/>
            <person name="Hsiao Y.Y."/>
            <person name="Niu S.C."/>
            <person name="Wang J.Y."/>
            <person name="Lin Y.C."/>
            <person name="Xu Q."/>
            <person name="Chen L.J."/>
            <person name="Yoshida K."/>
            <person name="Fujiwara S."/>
            <person name="Wang Z.W."/>
            <person name="Zhang Y.Q."/>
            <person name="Mitsuda N."/>
            <person name="Wang M."/>
            <person name="Liu G.H."/>
            <person name="Pecoraro L."/>
            <person name="Huang H.X."/>
            <person name="Xiao X.J."/>
            <person name="Lin M."/>
            <person name="Wu X.Y."/>
            <person name="Wu W.L."/>
            <person name="Chen Y.Y."/>
            <person name="Chang S.B."/>
            <person name="Sakamoto S."/>
            <person name="Ohme-Takagi M."/>
            <person name="Yagi M."/>
            <person name="Zeng S.J."/>
            <person name="Shen C.Y."/>
            <person name="Yeh C.M."/>
            <person name="Luo Y.B."/>
            <person name="Tsai W.C."/>
            <person name="Van de Peer Y."/>
            <person name="Liu Z.J."/>
        </authorList>
    </citation>
    <scope>NUCLEOTIDE SEQUENCE [LARGE SCALE GENOMIC DNA]</scope>
    <source>
        <strain evidence="3">cv. Shenzhen</strain>
        <tissue evidence="2">Stem</tissue>
    </source>
</reference>
<keyword evidence="1" id="KW-1133">Transmembrane helix</keyword>
<accession>A0A2H9ZSH1</accession>
<evidence type="ECO:0000313" key="3">
    <source>
        <dbReference type="Proteomes" id="UP000236161"/>
    </source>
</evidence>
<proteinExistence type="predicted"/>
<organism evidence="2 3">
    <name type="scientific">Apostasia shenzhenica</name>
    <dbReference type="NCBI Taxonomy" id="1088818"/>
    <lineage>
        <taxon>Eukaryota</taxon>
        <taxon>Viridiplantae</taxon>
        <taxon>Streptophyta</taxon>
        <taxon>Embryophyta</taxon>
        <taxon>Tracheophyta</taxon>
        <taxon>Spermatophyta</taxon>
        <taxon>Magnoliopsida</taxon>
        <taxon>Liliopsida</taxon>
        <taxon>Asparagales</taxon>
        <taxon>Orchidaceae</taxon>
        <taxon>Apostasioideae</taxon>
        <taxon>Apostasia</taxon>
    </lineage>
</organism>
<dbReference type="EMBL" id="KZ454389">
    <property type="protein sequence ID" value="PKA46235.1"/>
    <property type="molecule type" value="Genomic_DNA"/>
</dbReference>
<feature type="transmembrane region" description="Helical" evidence="1">
    <location>
        <begin position="54"/>
        <end position="73"/>
    </location>
</feature>
<evidence type="ECO:0000256" key="1">
    <source>
        <dbReference type="SAM" id="Phobius"/>
    </source>
</evidence>
<evidence type="ECO:0000313" key="2">
    <source>
        <dbReference type="EMBL" id="PKA46235.1"/>
    </source>
</evidence>
<dbReference type="OrthoDB" id="1750928at2759"/>
<name>A0A2H9ZSH1_9ASPA</name>
<keyword evidence="1" id="KW-0812">Transmembrane</keyword>
<keyword evidence="1" id="KW-0472">Membrane</keyword>
<dbReference type="Proteomes" id="UP000236161">
    <property type="component" value="Unassembled WGS sequence"/>
</dbReference>
<dbReference type="AlphaFoldDB" id="A0A2H9ZSH1"/>
<protein>
    <submittedName>
        <fullName evidence="2">Uncharacterized protein</fullName>
    </submittedName>
</protein>
<gene>
    <name evidence="2" type="ORF">AXF42_Ash019986</name>
</gene>
<sequence length="75" mass="8714">MEYRRNATASQRRPSLRCSCPSTLNSRDFFQKKRIQYEDLTRGHSSQYYSRPSTLNCGVLMGFGASVLVWSHLYC</sequence>